<keyword evidence="3" id="KW-1185">Reference proteome</keyword>
<reference evidence="2" key="1">
    <citation type="journal article" date="2020" name="Nat. Commun.">
        <title>Large-scale genome sequencing of mycorrhizal fungi provides insights into the early evolution of symbiotic traits.</title>
        <authorList>
            <person name="Miyauchi S."/>
            <person name="Kiss E."/>
            <person name="Kuo A."/>
            <person name="Drula E."/>
            <person name="Kohler A."/>
            <person name="Sanchez-Garcia M."/>
            <person name="Morin E."/>
            <person name="Andreopoulos B."/>
            <person name="Barry K.W."/>
            <person name="Bonito G."/>
            <person name="Buee M."/>
            <person name="Carver A."/>
            <person name="Chen C."/>
            <person name="Cichocki N."/>
            <person name="Clum A."/>
            <person name="Culley D."/>
            <person name="Crous P.W."/>
            <person name="Fauchery L."/>
            <person name="Girlanda M."/>
            <person name="Hayes R.D."/>
            <person name="Keri Z."/>
            <person name="LaButti K."/>
            <person name="Lipzen A."/>
            <person name="Lombard V."/>
            <person name="Magnuson J."/>
            <person name="Maillard F."/>
            <person name="Murat C."/>
            <person name="Nolan M."/>
            <person name="Ohm R.A."/>
            <person name="Pangilinan J."/>
            <person name="Pereira M.F."/>
            <person name="Perotto S."/>
            <person name="Peter M."/>
            <person name="Pfister S."/>
            <person name="Riley R."/>
            <person name="Sitrit Y."/>
            <person name="Stielow J.B."/>
            <person name="Szollosi G."/>
            <person name="Zifcakova L."/>
            <person name="Stursova M."/>
            <person name="Spatafora J.W."/>
            <person name="Tedersoo L."/>
            <person name="Vaario L.M."/>
            <person name="Yamada A."/>
            <person name="Yan M."/>
            <person name="Wang P."/>
            <person name="Xu J."/>
            <person name="Bruns T."/>
            <person name="Baldrian P."/>
            <person name="Vilgalys R."/>
            <person name="Dunand C."/>
            <person name="Henrissat B."/>
            <person name="Grigoriev I.V."/>
            <person name="Hibbett D."/>
            <person name="Nagy L.G."/>
            <person name="Martin F.M."/>
        </authorList>
    </citation>
    <scope>NUCLEOTIDE SEQUENCE</scope>
    <source>
        <strain evidence="2">UH-Tt-Lm1</strain>
    </source>
</reference>
<sequence>MYVSSPAYCLFFVWFLLVFLQYRALHEAVSFILNDCLEPGIVCAPASDRLGRYRDELLPCDPRIEHMSSWVGERHFSS</sequence>
<proteinExistence type="predicted"/>
<dbReference type="AlphaFoldDB" id="A0A9P6H7E2"/>
<comment type="caution">
    <text evidence="2">The sequence shown here is derived from an EMBL/GenBank/DDBJ whole genome shotgun (WGS) entry which is preliminary data.</text>
</comment>
<feature type="signal peptide" evidence="1">
    <location>
        <begin position="1"/>
        <end position="24"/>
    </location>
</feature>
<evidence type="ECO:0000313" key="3">
    <source>
        <dbReference type="Proteomes" id="UP000736335"/>
    </source>
</evidence>
<reference evidence="2" key="2">
    <citation type="submission" date="2020-11" db="EMBL/GenBank/DDBJ databases">
        <authorList>
            <consortium name="DOE Joint Genome Institute"/>
            <person name="Kuo A."/>
            <person name="Miyauchi S."/>
            <person name="Kiss E."/>
            <person name="Drula E."/>
            <person name="Kohler A."/>
            <person name="Sanchez-Garcia M."/>
            <person name="Andreopoulos B."/>
            <person name="Barry K.W."/>
            <person name="Bonito G."/>
            <person name="Buee M."/>
            <person name="Carver A."/>
            <person name="Chen C."/>
            <person name="Cichocki N."/>
            <person name="Clum A."/>
            <person name="Culley D."/>
            <person name="Crous P.W."/>
            <person name="Fauchery L."/>
            <person name="Girlanda M."/>
            <person name="Hayes R."/>
            <person name="Keri Z."/>
            <person name="Labutti K."/>
            <person name="Lipzen A."/>
            <person name="Lombard V."/>
            <person name="Magnuson J."/>
            <person name="Maillard F."/>
            <person name="Morin E."/>
            <person name="Murat C."/>
            <person name="Nolan M."/>
            <person name="Ohm R."/>
            <person name="Pangilinan J."/>
            <person name="Pereira M."/>
            <person name="Perotto S."/>
            <person name="Peter M."/>
            <person name="Riley R."/>
            <person name="Sitrit Y."/>
            <person name="Stielow B."/>
            <person name="Szollosi G."/>
            <person name="Zifcakova L."/>
            <person name="Stursova M."/>
            <person name="Spatafora J.W."/>
            <person name="Tedersoo L."/>
            <person name="Vaario L.-M."/>
            <person name="Yamada A."/>
            <person name="Yan M."/>
            <person name="Wang P."/>
            <person name="Xu J."/>
            <person name="Bruns T."/>
            <person name="Baldrian P."/>
            <person name="Vilgalys R."/>
            <person name="Henrissat B."/>
            <person name="Grigoriev I.V."/>
            <person name="Hibbett D."/>
            <person name="Nagy L.G."/>
            <person name="Martin F.M."/>
        </authorList>
    </citation>
    <scope>NUCLEOTIDE SEQUENCE</scope>
    <source>
        <strain evidence="2">UH-Tt-Lm1</strain>
    </source>
</reference>
<organism evidence="2 3">
    <name type="scientific">Thelephora terrestris</name>
    <dbReference type="NCBI Taxonomy" id="56493"/>
    <lineage>
        <taxon>Eukaryota</taxon>
        <taxon>Fungi</taxon>
        <taxon>Dikarya</taxon>
        <taxon>Basidiomycota</taxon>
        <taxon>Agaricomycotina</taxon>
        <taxon>Agaricomycetes</taxon>
        <taxon>Thelephorales</taxon>
        <taxon>Thelephoraceae</taxon>
        <taxon>Thelephora</taxon>
    </lineage>
</organism>
<feature type="chain" id="PRO_5040129124" description="Secreted protein" evidence="1">
    <location>
        <begin position="25"/>
        <end position="78"/>
    </location>
</feature>
<accession>A0A9P6H7E2</accession>
<evidence type="ECO:0000256" key="1">
    <source>
        <dbReference type="SAM" id="SignalP"/>
    </source>
</evidence>
<dbReference type="Proteomes" id="UP000736335">
    <property type="component" value="Unassembled WGS sequence"/>
</dbReference>
<protein>
    <recommendedName>
        <fullName evidence="4">Secreted protein</fullName>
    </recommendedName>
</protein>
<dbReference type="EMBL" id="WIUZ02000015">
    <property type="protein sequence ID" value="KAF9780871.1"/>
    <property type="molecule type" value="Genomic_DNA"/>
</dbReference>
<keyword evidence="1" id="KW-0732">Signal</keyword>
<name>A0A9P6H7E2_9AGAM</name>
<evidence type="ECO:0008006" key="4">
    <source>
        <dbReference type="Google" id="ProtNLM"/>
    </source>
</evidence>
<evidence type="ECO:0000313" key="2">
    <source>
        <dbReference type="EMBL" id="KAF9780871.1"/>
    </source>
</evidence>
<gene>
    <name evidence="2" type="ORF">BJ322DRAFT_287382</name>
</gene>